<name>A0AAV9D3V2_ACOCL</name>
<gene>
    <name evidence="3" type="ORF">QJS10_CPA16g01506</name>
</gene>
<dbReference type="Gene3D" id="1.25.40.10">
    <property type="entry name" value="Tetratricopeptide repeat domain"/>
    <property type="match status" value="1"/>
</dbReference>
<organism evidence="3 4">
    <name type="scientific">Acorus calamus</name>
    <name type="common">Sweet flag</name>
    <dbReference type="NCBI Taxonomy" id="4465"/>
    <lineage>
        <taxon>Eukaryota</taxon>
        <taxon>Viridiplantae</taxon>
        <taxon>Streptophyta</taxon>
        <taxon>Embryophyta</taxon>
        <taxon>Tracheophyta</taxon>
        <taxon>Spermatophyta</taxon>
        <taxon>Magnoliopsida</taxon>
        <taxon>Liliopsida</taxon>
        <taxon>Acoraceae</taxon>
        <taxon>Acorus</taxon>
    </lineage>
</organism>
<comment type="caution">
    <text evidence="3">The sequence shown here is derived from an EMBL/GenBank/DDBJ whole genome shotgun (WGS) entry which is preliminary data.</text>
</comment>
<feature type="region of interest" description="Disordered" evidence="2">
    <location>
        <begin position="1"/>
        <end position="55"/>
    </location>
</feature>
<evidence type="ECO:0000313" key="3">
    <source>
        <dbReference type="EMBL" id="KAK1295444.1"/>
    </source>
</evidence>
<accession>A0AAV9D3V2</accession>
<feature type="repeat" description="TPR" evidence="1">
    <location>
        <begin position="54"/>
        <end position="87"/>
    </location>
</feature>
<dbReference type="PROSITE" id="PS50005">
    <property type="entry name" value="TPR"/>
    <property type="match status" value="1"/>
</dbReference>
<dbReference type="Proteomes" id="UP001180020">
    <property type="component" value="Unassembled WGS sequence"/>
</dbReference>
<dbReference type="AlphaFoldDB" id="A0AAV9D3V2"/>
<keyword evidence="4" id="KW-1185">Reference proteome</keyword>
<dbReference type="InterPro" id="IPR011990">
    <property type="entry name" value="TPR-like_helical_dom_sf"/>
</dbReference>
<sequence>MALLQRQLFNTPKSKALHPHRRTHLSPQTPRTVSMVSSSPSPPSPSPDTKEDTAESCVNTGLSLFSKGRVKDALVQFENALTLNPNPVEAQAALYNKACCHAYRGEGKKAADSLRIALRDYNLKFSTILNDPDLASFRTLPEFKELQEEARLGGEDIGYGFRRDLKLISEVQAPFRGVRRFFYVAFTAAAGISTFFTVPRLIQEIKGGDGAPNIWETAGNAAINIGGTIDIRRRTRVVKVRHQASTEDFEKRTQSITAKSRLKAEVQLKAEVVSPEEWERWIRDQQKSEGVEPGEDVYIILRLDGRVRRSGKGMPDWQQIVKELPPMDAFLSKLER</sequence>
<dbReference type="GO" id="GO:0010270">
    <property type="term" value="P:photosystem II oxygen evolving complex assembly"/>
    <property type="evidence" value="ECO:0007669"/>
    <property type="project" value="TreeGrafter"/>
</dbReference>
<protein>
    <recommendedName>
        <fullName evidence="5">Protein LOW PSII ACCUMULATION 1, chloroplastic</fullName>
    </recommendedName>
</protein>
<dbReference type="NCBIfam" id="NF047558">
    <property type="entry name" value="TPR_END_plus"/>
    <property type="match status" value="1"/>
</dbReference>
<dbReference type="FunFam" id="1.25.40.10:FF:000290">
    <property type="entry name" value="Protein LOW PSII ACCUMULATION 1, chloroplastic"/>
    <property type="match status" value="1"/>
</dbReference>
<dbReference type="SUPFAM" id="SSF48452">
    <property type="entry name" value="TPR-like"/>
    <property type="match status" value="1"/>
</dbReference>
<feature type="compositionally biased region" description="Basic residues" evidence="2">
    <location>
        <begin position="15"/>
        <end position="24"/>
    </location>
</feature>
<reference evidence="3" key="2">
    <citation type="submission" date="2023-06" db="EMBL/GenBank/DDBJ databases">
        <authorList>
            <person name="Ma L."/>
            <person name="Liu K.-W."/>
            <person name="Li Z."/>
            <person name="Hsiao Y.-Y."/>
            <person name="Qi Y."/>
            <person name="Fu T."/>
            <person name="Tang G."/>
            <person name="Zhang D."/>
            <person name="Sun W.-H."/>
            <person name="Liu D.-K."/>
            <person name="Li Y."/>
            <person name="Chen G.-Z."/>
            <person name="Liu X.-D."/>
            <person name="Liao X.-Y."/>
            <person name="Jiang Y.-T."/>
            <person name="Yu X."/>
            <person name="Hao Y."/>
            <person name="Huang J."/>
            <person name="Zhao X.-W."/>
            <person name="Ke S."/>
            <person name="Chen Y.-Y."/>
            <person name="Wu W.-L."/>
            <person name="Hsu J.-L."/>
            <person name="Lin Y.-F."/>
            <person name="Huang M.-D."/>
            <person name="Li C.-Y."/>
            <person name="Huang L."/>
            <person name="Wang Z.-W."/>
            <person name="Zhao X."/>
            <person name="Zhong W.-Y."/>
            <person name="Peng D.-H."/>
            <person name="Ahmad S."/>
            <person name="Lan S."/>
            <person name="Zhang J.-S."/>
            <person name="Tsai W.-C."/>
            <person name="Van De Peer Y."/>
            <person name="Liu Z.-J."/>
        </authorList>
    </citation>
    <scope>NUCLEOTIDE SEQUENCE</scope>
    <source>
        <strain evidence="3">CP</strain>
        <tissue evidence="3">Leaves</tissue>
    </source>
</reference>
<evidence type="ECO:0008006" key="5">
    <source>
        <dbReference type="Google" id="ProtNLM"/>
    </source>
</evidence>
<reference evidence="3" key="1">
    <citation type="journal article" date="2023" name="Nat. Commun.">
        <title>Diploid and tetraploid genomes of Acorus and the evolution of monocots.</title>
        <authorList>
            <person name="Ma L."/>
            <person name="Liu K.W."/>
            <person name="Li Z."/>
            <person name="Hsiao Y.Y."/>
            <person name="Qi Y."/>
            <person name="Fu T."/>
            <person name="Tang G.D."/>
            <person name="Zhang D."/>
            <person name="Sun W.H."/>
            <person name="Liu D.K."/>
            <person name="Li Y."/>
            <person name="Chen G.Z."/>
            <person name="Liu X.D."/>
            <person name="Liao X.Y."/>
            <person name="Jiang Y.T."/>
            <person name="Yu X."/>
            <person name="Hao Y."/>
            <person name="Huang J."/>
            <person name="Zhao X.W."/>
            <person name="Ke S."/>
            <person name="Chen Y.Y."/>
            <person name="Wu W.L."/>
            <person name="Hsu J.L."/>
            <person name="Lin Y.F."/>
            <person name="Huang M.D."/>
            <person name="Li C.Y."/>
            <person name="Huang L."/>
            <person name="Wang Z.W."/>
            <person name="Zhao X."/>
            <person name="Zhong W.Y."/>
            <person name="Peng D.H."/>
            <person name="Ahmad S."/>
            <person name="Lan S."/>
            <person name="Zhang J.S."/>
            <person name="Tsai W.C."/>
            <person name="Van de Peer Y."/>
            <person name="Liu Z.J."/>
        </authorList>
    </citation>
    <scope>NUCLEOTIDE SEQUENCE</scope>
    <source>
        <strain evidence="3">CP</strain>
    </source>
</reference>
<evidence type="ECO:0000256" key="2">
    <source>
        <dbReference type="SAM" id="MobiDB-lite"/>
    </source>
</evidence>
<dbReference type="Pfam" id="PF11998">
    <property type="entry name" value="DUF3493"/>
    <property type="match status" value="1"/>
</dbReference>
<dbReference type="InterPro" id="IPR021883">
    <property type="entry name" value="LPA1-like"/>
</dbReference>
<dbReference type="GO" id="GO:0009507">
    <property type="term" value="C:chloroplast"/>
    <property type="evidence" value="ECO:0007669"/>
    <property type="project" value="TreeGrafter"/>
</dbReference>
<proteinExistence type="predicted"/>
<dbReference type="EMBL" id="JAUJYO010000016">
    <property type="protein sequence ID" value="KAK1295444.1"/>
    <property type="molecule type" value="Genomic_DNA"/>
</dbReference>
<keyword evidence="1" id="KW-0802">TPR repeat</keyword>
<evidence type="ECO:0000256" key="1">
    <source>
        <dbReference type="PROSITE-ProRule" id="PRU00339"/>
    </source>
</evidence>
<evidence type="ECO:0000313" key="4">
    <source>
        <dbReference type="Proteomes" id="UP001180020"/>
    </source>
</evidence>
<dbReference type="PANTHER" id="PTHR35498:SF4">
    <property type="entry name" value="PROTEIN LOW PSII ACCUMULATION 1, CHLOROPLASTIC"/>
    <property type="match status" value="1"/>
</dbReference>
<dbReference type="PANTHER" id="PTHR35498">
    <property type="entry name" value="PROTEIN LOW PSII ACCUMULATION 1, CHLOROPLASTIC"/>
    <property type="match status" value="1"/>
</dbReference>
<feature type="compositionally biased region" description="Polar residues" evidence="2">
    <location>
        <begin position="25"/>
        <end position="36"/>
    </location>
</feature>
<dbReference type="InterPro" id="IPR019734">
    <property type="entry name" value="TPR_rpt"/>
</dbReference>